<dbReference type="Pfam" id="PF10096">
    <property type="entry name" value="DUF2334"/>
    <property type="match status" value="1"/>
</dbReference>
<gene>
    <name evidence="2" type="ORF">TSYNT_6371</name>
</gene>
<dbReference type="Gene3D" id="3.20.20.370">
    <property type="entry name" value="Glycoside hydrolase/deacetylase"/>
    <property type="match status" value="1"/>
</dbReference>
<evidence type="ECO:0000313" key="2">
    <source>
        <dbReference type="EMBL" id="GAQ24986.1"/>
    </source>
</evidence>
<dbReference type="STRING" id="224999.GCA_001485475_00995"/>
<dbReference type="OrthoDB" id="2339428at2"/>
<dbReference type="CDD" id="cd10923">
    <property type="entry name" value="CE4_COG5298"/>
    <property type="match status" value="1"/>
</dbReference>
<proteinExistence type="predicted"/>
<evidence type="ECO:0000256" key="1">
    <source>
        <dbReference type="SAM" id="Phobius"/>
    </source>
</evidence>
<dbReference type="AlphaFoldDB" id="A0A0U9HEA3"/>
<dbReference type="GO" id="GO:0005975">
    <property type="term" value="P:carbohydrate metabolic process"/>
    <property type="evidence" value="ECO:0007669"/>
    <property type="project" value="InterPro"/>
</dbReference>
<keyword evidence="3" id="KW-1185">Reference proteome</keyword>
<dbReference type="RefSeq" id="WP_059032307.1">
    <property type="nucleotide sequence ID" value="NZ_BSDN01000008.1"/>
</dbReference>
<keyword evidence="1" id="KW-1133">Transmembrane helix</keyword>
<sequence>MMCKSKICYFVSIILVAVFFIVSAGKPVMAQEMAKDGSSTKNVLIIYDRRNYFGFKADEVTAIVNLLYHFNVNTEEIMASSYKAGMMQRYDCTFYIGISDEKLKNDLLKDITDYKKPFLFIGKGIQSLLRYNPMEGVEFKGNNLKPVKVKYKDREFILKTERFFQEIILKNDAGQVFSTVSDEQSLYPYIVRLSNLWYVSCLDTQGVLFYILADVLHDFFEEYHDTSSPKIYVRIEDVHAERSIENLYKIADYLQQENVPYMVALIPSFYDFKTKNIFDLKDNKRFAGCIKYMQDSGGSIVLHGYTHQIHKDMPGEGFEFWDGEKDQPLPVDMKKWVDERINAAIDECAEVGIGPIAFEAPHYAASSEAYKNLKRYFSTIIGHLQTSDRGYTTTPYPYNLHYSSLYNNLIPENLGYVDPDDLLYKEHIFEELEKVAIVRDYTAGFYFHSYLDPKLLEPIIVEIKKRGIDFLDLKQENNWVKGANYIISSQSGNIQIEQVKTLKEPLLIRIFRRIFIVLLILVTTICLRLLYIFLDRRRKAKEYLFKE</sequence>
<evidence type="ECO:0000313" key="3">
    <source>
        <dbReference type="Proteomes" id="UP000062160"/>
    </source>
</evidence>
<dbReference type="InterPro" id="IPR011330">
    <property type="entry name" value="Glyco_hydro/deAcase_b/a-brl"/>
</dbReference>
<reference evidence="2" key="1">
    <citation type="journal article" date="2016" name="Genome Announc.">
        <title>Draft Genome Sequence of the Syntrophic Lactate-Degrading Bacterium Tepidanaerobacter syntrophicus JLT.</title>
        <authorList>
            <person name="Matsuura N."/>
            <person name="Ohashi A."/>
            <person name="Tourlousse D.M."/>
            <person name="Sekiguchi Y."/>
        </authorList>
    </citation>
    <scope>NUCLEOTIDE SEQUENCE [LARGE SCALE GENOMIC DNA]</scope>
    <source>
        <strain evidence="2">JL</strain>
    </source>
</reference>
<dbReference type="Proteomes" id="UP000062160">
    <property type="component" value="Unassembled WGS sequence"/>
</dbReference>
<organism evidence="2">
    <name type="scientific">Tepidanaerobacter syntrophicus</name>
    <dbReference type="NCBI Taxonomy" id="224999"/>
    <lineage>
        <taxon>Bacteria</taxon>
        <taxon>Bacillati</taxon>
        <taxon>Bacillota</taxon>
        <taxon>Clostridia</taxon>
        <taxon>Thermosediminibacterales</taxon>
        <taxon>Tepidanaerobacteraceae</taxon>
        <taxon>Tepidanaerobacter</taxon>
    </lineage>
</organism>
<dbReference type="EMBL" id="DF977000">
    <property type="protein sequence ID" value="GAQ24986.1"/>
    <property type="molecule type" value="Genomic_DNA"/>
</dbReference>
<keyword evidence="1" id="KW-0472">Membrane</keyword>
<name>A0A0U9HEA3_9FIRM</name>
<protein>
    <submittedName>
        <fullName evidence="2">Uncharacterized protein YdaL</fullName>
    </submittedName>
</protein>
<keyword evidence="1" id="KW-0812">Transmembrane</keyword>
<dbReference type="InterPro" id="IPR018763">
    <property type="entry name" value="DUF2334"/>
</dbReference>
<accession>A0A0U9HEA3</accession>
<dbReference type="SUPFAM" id="SSF88713">
    <property type="entry name" value="Glycoside hydrolase/deacetylase"/>
    <property type="match status" value="1"/>
</dbReference>
<feature type="transmembrane region" description="Helical" evidence="1">
    <location>
        <begin position="514"/>
        <end position="534"/>
    </location>
</feature>